<evidence type="ECO:0000259" key="1">
    <source>
        <dbReference type="Pfam" id="PF13474"/>
    </source>
</evidence>
<feature type="domain" description="SnoaL-like" evidence="1">
    <location>
        <begin position="37"/>
        <end position="155"/>
    </location>
</feature>
<dbReference type="KEGG" id="kbs:EPA93_11620"/>
<evidence type="ECO:0000313" key="2">
    <source>
        <dbReference type="EMBL" id="QBD76616.1"/>
    </source>
</evidence>
<reference evidence="2 3" key="1">
    <citation type="submission" date="2019-01" db="EMBL/GenBank/DDBJ databases">
        <title>Ktedonosporobacter rubrisoli SCAWS-G2.</title>
        <authorList>
            <person name="Huang Y."/>
            <person name="Yan B."/>
        </authorList>
    </citation>
    <scope>NUCLEOTIDE SEQUENCE [LARGE SCALE GENOMIC DNA]</scope>
    <source>
        <strain evidence="2 3">SCAWS-G2</strain>
    </source>
</reference>
<name>A0A4P6JPC8_KTERU</name>
<dbReference type="RefSeq" id="WP_129887565.1">
    <property type="nucleotide sequence ID" value="NZ_CP035758.1"/>
</dbReference>
<organism evidence="2 3">
    <name type="scientific">Ktedonosporobacter rubrisoli</name>
    <dbReference type="NCBI Taxonomy" id="2509675"/>
    <lineage>
        <taxon>Bacteria</taxon>
        <taxon>Bacillati</taxon>
        <taxon>Chloroflexota</taxon>
        <taxon>Ktedonobacteria</taxon>
        <taxon>Ktedonobacterales</taxon>
        <taxon>Ktedonosporobacteraceae</taxon>
        <taxon>Ktedonosporobacter</taxon>
    </lineage>
</organism>
<protein>
    <submittedName>
        <fullName evidence="2">DUF4440 domain-containing protein</fullName>
    </submittedName>
</protein>
<dbReference type="OrthoDB" id="8375282at2"/>
<sequence>MSLEQAYTITYLDETVITGAQNRQTEMQQATFEGALAALETFYHGFNTHSLELLGQNWLDAPLAQLNNPVGGIVRGAKAINNVYARIFAGPVNVQVEFYDIVAYASSGMVVFAGRERGTYGSKDKANPVDIRTTRIFAYNSEQGGWRQVHHHGSIDNAERLAHYVDTVLGAR</sequence>
<dbReference type="InterPro" id="IPR032710">
    <property type="entry name" value="NTF2-like_dom_sf"/>
</dbReference>
<accession>A0A4P6JPC8</accession>
<dbReference type="AlphaFoldDB" id="A0A4P6JPC8"/>
<evidence type="ECO:0000313" key="3">
    <source>
        <dbReference type="Proteomes" id="UP000290365"/>
    </source>
</evidence>
<dbReference type="Proteomes" id="UP000290365">
    <property type="component" value="Chromosome"/>
</dbReference>
<proteinExistence type="predicted"/>
<dbReference type="InterPro" id="IPR037401">
    <property type="entry name" value="SnoaL-like"/>
</dbReference>
<dbReference type="Pfam" id="PF13474">
    <property type="entry name" value="SnoaL_3"/>
    <property type="match status" value="1"/>
</dbReference>
<gene>
    <name evidence="2" type="ORF">EPA93_11620</name>
</gene>
<dbReference type="EMBL" id="CP035758">
    <property type="protein sequence ID" value="QBD76616.1"/>
    <property type="molecule type" value="Genomic_DNA"/>
</dbReference>
<dbReference type="Gene3D" id="3.10.450.50">
    <property type="match status" value="1"/>
</dbReference>
<keyword evidence="3" id="KW-1185">Reference proteome</keyword>
<dbReference type="SUPFAM" id="SSF54427">
    <property type="entry name" value="NTF2-like"/>
    <property type="match status" value="1"/>
</dbReference>